<keyword evidence="3" id="KW-1185">Reference proteome</keyword>
<dbReference type="STRING" id="635013.TherJR_2749"/>
<feature type="transmembrane region" description="Helical" evidence="1">
    <location>
        <begin position="37"/>
        <end position="56"/>
    </location>
</feature>
<feature type="transmembrane region" description="Helical" evidence="1">
    <location>
        <begin position="63"/>
        <end position="83"/>
    </location>
</feature>
<evidence type="ECO:0000256" key="1">
    <source>
        <dbReference type="SAM" id="Phobius"/>
    </source>
</evidence>
<name>D5XCD0_THEPJ</name>
<protein>
    <submittedName>
        <fullName evidence="2">Uncharacterized protein</fullName>
    </submittedName>
</protein>
<feature type="transmembrane region" description="Helical" evidence="1">
    <location>
        <begin position="7"/>
        <end position="25"/>
    </location>
</feature>
<dbReference type="Proteomes" id="UP000002377">
    <property type="component" value="Chromosome"/>
</dbReference>
<proteinExistence type="predicted"/>
<dbReference type="AlphaFoldDB" id="D5XCD0"/>
<feature type="transmembrane region" description="Helical" evidence="1">
    <location>
        <begin position="89"/>
        <end position="110"/>
    </location>
</feature>
<dbReference type="EMBL" id="CP002028">
    <property type="protein sequence ID" value="ADG83582.1"/>
    <property type="molecule type" value="Genomic_DNA"/>
</dbReference>
<evidence type="ECO:0000313" key="3">
    <source>
        <dbReference type="Proteomes" id="UP000002377"/>
    </source>
</evidence>
<organism evidence="2 3">
    <name type="scientific">Thermincola potens (strain JR)</name>
    <dbReference type="NCBI Taxonomy" id="635013"/>
    <lineage>
        <taxon>Bacteria</taxon>
        <taxon>Bacillati</taxon>
        <taxon>Bacillota</taxon>
        <taxon>Clostridia</taxon>
        <taxon>Eubacteriales</taxon>
        <taxon>Thermincolaceae</taxon>
        <taxon>Thermincola</taxon>
    </lineage>
</organism>
<keyword evidence="1" id="KW-1133">Transmembrane helix</keyword>
<dbReference type="HOGENOM" id="CLU_2132351_0_0_9"/>
<keyword evidence="1" id="KW-0812">Transmembrane</keyword>
<keyword evidence="1" id="KW-0472">Membrane</keyword>
<dbReference type="KEGG" id="tjr:TherJR_2749"/>
<gene>
    <name evidence="2" type="ordered locus">TherJR_2749</name>
</gene>
<reference evidence="2 3" key="1">
    <citation type="submission" date="2010-05" db="EMBL/GenBank/DDBJ databases">
        <title>Complete sequence of Thermincola sp. JR.</title>
        <authorList>
            <consortium name="US DOE Joint Genome Institute"/>
            <person name="Lucas S."/>
            <person name="Copeland A."/>
            <person name="Lapidus A."/>
            <person name="Cheng J.-F."/>
            <person name="Bruce D."/>
            <person name="Goodwin L."/>
            <person name="Pitluck S."/>
            <person name="Chertkov O."/>
            <person name="Detter J.C."/>
            <person name="Han C."/>
            <person name="Tapia R."/>
            <person name="Land M."/>
            <person name="Hauser L."/>
            <person name="Kyrpides N."/>
            <person name="Mikhailova N."/>
            <person name="Hazen T.C."/>
            <person name="Woyke T."/>
        </authorList>
    </citation>
    <scope>NUCLEOTIDE SEQUENCE [LARGE SCALE GENOMIC DNA]</scope>
    <source>
        <strain evidence="2 3">JR</strain>
    </source>
</reference>
<accession>D5XCD0</accession>
<evidence type="ECO:0000313" key="2">
    <source>
        <dbReference type="EMBL" id="ADG83582.1"/>
    </source>
</evidence>
<sequence length="113" mass="12906">MDRLMIKVSFFTLGLIIPLGISLLIEFVNLNAESTRILTSFFLFSIIYFIVGYIIGKKTRSNYTANSIIVSSGMYIYAIYFGFQGTWDIGNIIFLPLIPFFFIMLGTFSVKQK</sequence>